<dbReference type="Pfam" id="PF14897">
    <property type="entry name" value="EpsG"/>
    <property type="match status" value="1"/>
</dbReference>
<feature type="transmembrane region" description="Helical" evidence="1">
    <location>
        <begin position="216"/>
        <end position="241"/>
    </location>
</feature>
<organism evidence="2 3">
    <name type="scientific">Lachnobacterium bovis</name>
    <dbReference type="NCBI Taxonomy" id="140626"/>
    <lineage>
        <taxon>Bacteria</taxon>
        <taxon>Bacillati</taxon>
        <taxon>Bacillota</taxon>
        <taxon>Clostridia</taxon>
        <taxon>Lachnospirales</taxon>
        <taxon>Lachnospiraceae</taxon>
        <taxon>Lachnobacterium</taxon>
    </lineage>
</organism>
<keyword evidence="1" id="KW-1133">Transmembrane helix</keyword>
<feature type="transmembrane region" description="Helical" evidence="1">
    <location>
        <begin position="291"/>
        <end position="309"/>
    </location>
</feature>
<proteinExistence type="predicted"/>
<reference evidence="3" key="1">
    <citation type="submission" date="2016-10" db="EMBL/GenBank/DDBJ databases">
        <authorList>
            <person name="Varghese N."/>
            <person name="Submissions S."/>
        </authorList>
    </citation>
    <scope>NUCLEOTIDE SEQUENCE [LARGE SCALE GENOMIC DNA]</scope>
    <source>
        <strain evidence="3">S1b</strain>
    </source>
</reference>
<dbReference type="Proteomes" id="UP000182471">
    <property type="component" value="Unassembled WGS sequence"/>
</dbReference>
<feature type="transmembrane region" description="Helical" evidence="1">
    <location>
        <begin position="108"/>
        <end position="129"/>
    </location>
</feature>
<feature type="transmembrane region" description="Helical" evidence="1">
    <location>
        <begin position="141"/>
        <end position="169"/>
    </location>
</feature>
<keyword evidence="1" id="KW-0472">Membrane</keyword>
<evidence type="ECO:0000313" key="3">
    <source>
        <dbReference type="Proteomes" id="UP000182471"/>
    </source>
</evidence>
<keyword evidence="3" id="KW-1185">Reference proteome</keyword>
<feature type="transmembrane region" description="Helical" evidence="1">
    <location>
        <begin position="42"/>
        <end position="61"/>
    </location>
</feature>
<accession>A0A1H9PH64</accession>
<dbReference type="AlphaFoldDB" id="A0A1H9PH64"/>
<evidence type="ECO:0000313" key="2">
    <source>
        <dbReference type="EMBL" id="SER46903.1"/>
    </source>
</evidence>
<feature type="transmembrane region" description="Helical" evidence="1">
    <location>
        <begin position="261"/>
        <end position="279"/>
    </location>
</feature>
<feature type="transmembrane region" description="Helical" evidence="1">
    <location>
        <begin position="175"/>
        <end position="204"/>
    </location>
</feature>
<dbReference type="RefSeq" id="WP_022749318.1">
    <property type="nucleotide sequence ID" value="NZ_FOGW01000004.1"/>
</dbReference>
<dbReference type="EMBL" id="FOGW01000004">
    <property type="protein sequence ID" value="SER46903.1"/>
    <property type="molecule type" value="Genomic_DNA"/>
</dbReference>
<feature type="transmembrane region" description="Helical" evidence="1">
    <location>
        <begin position="12"/>
        <end position="30"/>
    </location>
</feature>
<dbReference type="InterPro" id="IPR049458">
    <property type="entry name" value="EpsG-like"/>
</dbReference>
<sequence>MEITMQESLYIYYGVFLFSICMSFIYQRNYQEKKDVKLKKGVLIFLIIAPVVLMQTLRYKVGTDYYPYEVLYREIIKGSHNVVYQKYSNEYFYVLECIISDKLVGDVWGFFFINAFIENTLVFVLLDYYKKKIDMPLAYTIFYFMFYPMFLNAERQSVAMTIVWVGIILLEKRKFIGYFILVAIAIMFHNSAIIYAGVGVIYLFDSILNYIKKYSGIFISLFIAGVLISYWYGYVIMSFILNNFSFLGKYKRYLIDDKSKISLAYIVVLLLMVPCIIYLKNIEKNEMYNKVYIIGFVLQIVLLMVSLAGQFGNRLFAYFYNVEIISIAMLKQSISKTNRKYITTSYSISAMIYFYILYFYIGNSQIFPYRMITEKFIKWH</sequence>
<name>A0A1H9PH64_9FIRM</name>
<gene>
    <name evidence="2" type="ORF">SAMN02910429_00239</name>
</gene>
<evidence type="ECO:0000256" key="1">
    <source>
        <dbReference type="SAM" id="Phobius"/>
    </source>
</evidence>
<protein>
    <submittedName>
        <fullName evidence="2">EpsG family protein</fullName>
    </submittedName>
</protein>
<keyword evidence="1" id="KW-0812">Transmembrane</keyword>
<feature type="transmembrane region" description="Helical" evidence="1">
    <location>
        <begin position="341"/>
        <end position="361"/>
    </location>
</feature>